<evidence type="ECO:0000256" key="1">
    <source>
        <dbReference type="SAM" id="Phobius"/>
    </source>
</evidence>
<keyword evidence="1" id="KW-0812">Transmembrane</keyword>
<proteinExistence type="predicted"/>
<organism evidence="2 3">
    <name type="scientific">Streptomyces brasiliensis</name>
    <dbReference type="NCBI Taxonomy" id="1954"/>
    <lineage>
        <taxon>Bacteria</taxon>
        <taxon>Bacillati</taxon>
        <taxon>Actinomycetota</taxon>
        <taxon>Actinomycetes</taxon>
        <taxon>Kitasatosporales</taxon>
        <taxon>Streptomycetaceae</taxon>
        <taxon>Streptomyces</taxon>
    </lineage>
</organism>
<reference evidence="2" key="1">
    <citation type="journal article" date="2014" name="Int. J. Syst. Evol. Microbiol.">
        <title>Complete genome sequence of Corynebacterium casei LMG S-19264T (=DSM 44701T), isolated from a smear-ripened cheese.</title>
        <authorList>
            <consortium name="US DOE Joint Genome Institute (JGI-PGF)"/>
            <person name="Walter F."/>
            <person name="Albersmeier A."/>
            <person name="Kalinowski J."/>
            <person name="Ruckert C."/>
        </authorList>
    </citation>
    <scope>NUCLEOTIDE SEQUENCE</scope>
    <source>
        <strain evidence="2">JCM 3086</strain>
    </source>
</reference>
<name>A0A917KDY2_9ACTN</name>
<protein>
    <submittedName>
        <fullName evidence="2">Uncharacterized protein</fullName>
    </submittedName>
</protein>
<comment type="caution">
    <text evidence="2">The sequence shown here is derived from an EMBL/GenBank/DDBJ whole genome shotgun (WGS) entry which is preliminary data.</text>
</comment>
<accession>A0A917KDY2</accession>
<gene>
    <name evidence="2" type="ORF">GCM10010121_017420</name>
</gene>
<keyword evidence="1" id="KW-0472">Membrane</keyword>
<feature type="transmembrane region" description="Helical" evidence="1">
    <location>
        <begin position="31"/>
        <end position="51"/>
    </location>
</feature>
<keyword evidence="3" id="KW-1185">Reference proteome</keyword>
<sequence>MNHGAGPVDAESQLHTARREQGRRLFSARDLVVLAVPVAGAVLGILALALGRRSL</sequence>
<evidence type="ECO:0000313" key="2">
    <source>
        <dbReference type="EMBL" id="GGJ07474.1"/>
    </source>
</evidence>
<reference evidence="2" key="2">
    <citation type="submission" date="2020-09" db="EMBL/GenBank/DDBJ databases">
        <authorList>
            <person name="Sun Q."/>
            <person name="Ohkuma M."/>
        </authorList>
    </citation>
    <scope>NUCLEOTIDE SEQUENCE</scope>
    <source>
        <strain evidence="2">JCM 3086</strain>
    </source>
</reference>
<dbReference type="EMBL" id="BMQA01000004">
    <property type="protein sequence ID" value="GGJ07474.1"/>
    <property type="molecule type" value="Genomic_DNA"/>
</dbReference>
<keyword evidence="1" id="KW-1133">Transmembrane helix</keyword>
<dbReference type="AlphaFoldDB" id="A0A917KDY2"/>
<evidence type="ECO:0000313" key="3">
    <source>
        <dbReference type="Proteomes" id="UP000657574"/>
    </source>
</evidence>
<dbReference type="Proteomes" id="UP000657574">
    <property type="component" value="Unassembled WGS sequence"/>
</dbReference>